<evidence type="ECO:0000313" key="3">
    <source>
        <dbReference type="Proteomes" id="UP000324639"/>
    </source>
</evidence>
<name>A0A9X9LC16_BLUGR</name>
<dbReference type="PANTHER" id="PTHR38248:SF2">
    <property type="entry name" value="FUNK1 11"/>
    <property type="match status" value="1"/>
</dbReference>
<dbReference type="Pfam" id="PF17667">
    <property type="entry name" value="Pkinase_fungal"/>
    <property type="match status" value="1"/>
</dbReference>
<sequence length="126" mass="13915">MELWIVDRAGAYSSGEIDVSKSQEKLIRALSSYMLMSDEDLGLDPITSYDSDGRCFVTVPNGKTSVEKIEVNPLPIARPETIASRGNTCLETKDSMYMLKFSWGTEIVESETKILKKLKGVTASSL</sequence>
<protein>
    <submittedName>
        <fullName evidence="2">Bgt-50692</fullName>
    </submittedName>
</protein>
<proteinExistence type="predicted"/>
<dbReference type="InterPro" id="IPR040976">
    <property type="entry name" value="Pkinase_fungal"/>
</dbReference>
<accession>A0A9X9LC16</accession>
<gene>
    <name evidence="2" type="ORF">BGT96224V316_LOCUS2647</name>
</gene>
<organism evidence="2 3">
    <name type="scientific">Blumeria graminis f. sp. tritici</name>
    <dbReference type="NCBI Taxonomy" id="62690"/>
    <lineage>
        <taxon>Eukaryota</taxon>
        <taxon>Fungi</taxon>
        <taxon>Dikarya</taxon>
        <taxon>Ascomycota</taxon>
        <taxon>Pezizomycotina</taxon>
        <taxon>Leotiomycetes</taxon>
        <taxon>Erysiphales</taxon>
        <taxon>Erysiphaceae</taxon>
        <taxon>Blumeria</taxon>
    </lineage>
</organism>
<evidence type="ECO:0000259" key="1">
    <source>
        <dbReference type="Pfam" id="PF17667"/>
    </source>
</evidence>
<dbReference type="AlphaFoldDB" id="A0A9X9LC16"/>
<keyword evidence="3" id="KW-1185">Reference proteome</keyword>
<feature type="domain" description="Fungal-type protein kinase" evidence="1">
    <location>
        <begin position="1"/>
        <end position="120"/>
    </location>
</feature>
<dbReference type="EMBL" id="LR026987">
    <property type="protein sequence ID" value="VCU41408.1"/>
    <property type="molecule type" value="Genomic_DNA"/>
</dbReference>
<dbReference type="PANTHER" id="PTHR38248">
    <property type="entry name" value="FUNK1 6"/>
    <property type="match status" value="1"/>
</dbReference>
<evidence type="ECO:0000313" key="2">
    <source>
        <dbReference type="EMBL" id="VCU41408.1"/>
    </source>
</evidence>
<dbReference type="Proteomes" id="UP000324639">
    <property type="component" value="Chromosome Bgt_-04"/>
</dbReference>
<reference evidence="2 3" key="1">
    <citation type="submission" date="2018-08" db="EMBL/GenBank/DDBJ databases">
        <authorList>
            <person name="Muller C M."/>
        </authorList>
    </citation>
    <scope>NUCLEOTIDE SEQUENCE [LARGE SCALE GENOMIC DNA]</scope>
</reference>